<dbReference type="RefSeq" id="WP_138081208.1">
    <property type="nucleotide sequence ID" value="NZ_VAJM01000015.1"/>
</dbReference>
<dbReference type="EMBL" id="VAJM01000015">
    <property type="protein sequence ID" value="TLM88927.1"/>
    <property type="molecule type" value="Genomic_DNA"/>
</dbReference>
<comment type="caution">
    <text evidence="1">The sequence shown here is derived from an EMBL/GenBank/DDBJ whole genome shotgun (WGS) entry which is preliminary data.</text>
</comment>
<keyword evidence="2" id="KW-1185">Reference proteome</keyword>
<proteinExistence type="predicted"/>
<protein>
    <submittedName>
        <fullName evidence="1">FMN-binding negative transcriptional regulator</fullName>
    </submittedName>
</protein>
<organism evidence="1 2">
    <name type="scientific">Hymenobacter jeollabukensis</name>
    <dbReference type="NCBI Taxonomy" id="2025313"/>
    <lineage>
        <taxon>Bacteria</taxon>
        <taxon>Pseudomonadati</taxon>
        <taxon>Bacteroidota</taxon>
        <taxon>Cytophagia</taxon>
        <taxon>Cytophagales</taxon>
        <taxon>Hymenobacteraceae</taxon>
        <taxon>Hymenobacter</taxon>
    </lineage>
</organism>
<sequence length="204" mass="22502">MYIPNSFRGPQDQAAVVAFMQRYSFATLVTAAAGPPTATHLPFTVRHSAAGEVVLTAHLARANAQWRELTAGPALVIFSEPHAYVSPRHYEQAQNVPTWNYIAVHAYGPVQLLEAEADKRRVLEDLIEATEPDYLPQWQGLPAGYQQRMLGAIVAFELTVKDLQAKYKLSQNRTAQEQQNLAAALAQSPDNLTRQLAGYLPAAH</sequence>
<dbReference type="OrthoDB" id="9794948at2"/>
<reference evidence="1 2" key="1">
    <citation type="submission" date="2019-05" db="EMBL/GenBank/DDBJ databases">
        <title>Hymenobacter edaphi sp. nov., isolated from abandoned arsenic-contaminated farmland soil.</title>
        <authorList>
            <person name="Nie L."/>
        </authorList>
    </citation>
    <scope>NUCLEOTIDE SEQUENCE [LARGE SCALE GENOMIC DNA]</scope>
    <source>
        <strain evidence="1 2">1-3-3-8</strain>
    </source>
</reference>
<dbReference type="PANTHER" id="PTHR35802">
    <property type="entry name" value="PROTEASE SYNTHASE AND SPORULATION PROTEIN PAI 2"/>
    <property type="match status" value="1"/>
</dbReference>
<evidence type="ECO:0000313" key="1">
    <source>
        <dbReference type="EMBL" id="TLM88927.1"/>
    </source>
</evidence>
<dbReference type="AlphaFoldDB" id="A0A5R8WJ57"/>
<dbReference type="SUPFAM" id="SSF50475">
    <property type="entry name" value="FMN-binding split barrel"/>
    <property type="match status" value="1"/>
</dbReference>
<dbReference type="PIRSF" id="PIRSF010372">
    <property type="entry name" value="PaiB"/>
    <property type="match status" value="1"/>
</dbReference>
<evidence type="ECO:0000313" key="2">
    <source>
        <dbReference type="Proteomes" id="UP000305517"/>
    </source>
</evidence>
<dbReference type="Proteomes" id="UP000305517">
    <property type="component" value="Unassembled WGS sequence"/>
</dbReference>
<dbReference type="InterPro" id="IPR007396">
    <property type="entry name" value="TR_PAI2-type"/>
</dbReference>
<dbReference type="Pfam" id="PF04299">
    <property type="entry name" value="FMN_bind_2"/>
    <property type="match status" value="1"/>
</dbReference>
<accession>A0A5R8WJ57</accession>
<dbReference type="Gene3D" id="2.30.110.10">
    <property type="entry name" value="Electron Transport, Fmn-binding Protein, Chain A"/>
    <property type="match status" value="1"/>
</dbReference>
<gene>
    <name evidence="1" type="ORF">FDY95_22350</name>
</gene>
<dbReference type="InterPro" id="IPR012349">
    <property type="entry name" value="Split_barrel_FMN-bd"/>
</dbReference>
<dbReference type="PANTHER" id="PTHR35802:SF1">
    <property type="entry name" value="PROTEASE SYNTHASE AND SPORULATION PROTEIN PAI 2"/>
    <property type="match status" value="1"/>
</dbReference>
<name>A0A5R8WJ57_9BACT</name>